<gene>
    <name evidence="2" type="ORF">B0X70_21330</name>
</gene>
<dbReference type="PANTHER" id="PTHR43540">
    <property type="entry name" value="PEROXYUREIDOACRYLATE/UREIDOACRYLATE AMIDOHYDROLASE-RELATED"/>
    <property type="match status" value="1"/>
</dbReference>
<dbReference type="InterPro" id="IPR050272">
    <property type="entry name" value="Isochorismatase-like_hydrls"/>
</dbReference>
<accession>A0ABX8M1G9</accession>
<dbReference type="Proteomes" id="UP000693715">
    <property type="component" value="Chromosome"/>
</dbReference>
<sequence length="176" mass="19559">MKSGLLIIDMQKGLFMLDKPIYDEVRLIKNINSLINQARKAGIPIIYMQHCGGECHPLENSNIGYQFIDQISVTPNDIIIQKKHPDSFQSTELHSVLSELAINNIILAGMQTEYCLDSTCRRAYSLGYNVTLVGDAHSTCDGDVLDAKQIVAHHNEILGALFASVILTDKVIFNNN</sequence>
<organism evidence="2 3">
    <name type="scientific">Photorhabdus akhurstii</name>
    <dbReference type="NCBI Taxonomy" id="171438"/>
    <lineage>
        <taxon>Bacteria</taxon>
        <taxon>Pseudomonadati</taxon>
        <taxon>Pseudomonadota</taxon>
        <taxon>Gammaproteobacteria</taxon>
        <taxon>Enterobacterales</taxon>
        <taxon>Morganellaceae</taxon>
        <taxon>Photorhabdus</taxon>
    </lineage>
</organism>
<proteinExistence type="predicted"/>
<feature type="domain" description="Isochorismatase-like" evidence="1">
    <location>
        <begin position="4"/>
        <end position="143"/>
    </location>
</feature>
<dbReference type="RefSeq" id="WP_217470305.1">
    <property type="nucleotide sequence ID" value="NZ_CP020335.1"/>
</dbReference>
<dbReference type="PANTHER" id="PTHR43540:SF14">
    <property type="entry name" value="ISOCHORISMATASE"/>
    <property type="match status" value="1"/>
</dbReference>
<dbReference type="CDD" id="cd01014">
    <property type="entry name" value="nicotinamidase_related"/>
    <property type="match status" value="1"/>
</dbReference>
<protein>
    <recommendedName>
        <fullName evidence="1">Isochorismatase-like domain-containing protein</fullName>
    </recommendedName>
</protein>
<evidence type="ECO:0000259" key="1">
    <source>
        <dbReference type="Pfam" id="PF00857"/>
    </source>
</evidence>
<reference evidence="2 3" key="1">
    <citation type="submission" date="2017-03" db="EMBL/GenBank/DDBJ databases">
        <title>Genome comparison of Photorhabdus luminescens strain 0813-124 phase variants.</title>
        <authorList>
            <person name="Chien C.-C."/>
            <person name="Chen W.-J."/>
            <person name="Shih M.-C."/>
            <person name="Hsieh F.-C."/>
        </authorList>
    </citation>
    <scope>NUCLEOTIDE SEQUENCE [LARGE SCALE GENOMIC DNA]</scope>
    <source>
        <strain evidence="2 3">0813-124 phase II</strain>
    </source>
</reference>
<name>A0ABX8M1G9_9GAMM</name>
<dbReference type="EMBL" id="CP020335">
    <property type="protein sequence ID" value="QXF35449.1"/>
    <property type="molecule type" value="Genomic_DNA"/>
</dbReference>
<evidence type="ECO:0000313" key="3">
    <source>
        <dbReference type="Proteomes" id="UP000693715"/>
    </source>
</evidence>
<dbReference type="InterPro" id="IPR000868">
    <property type="entry name" value="Isochorismatase-like_dom"/>
</dbReference>
<evidence type="ECO:0000313" key="2">
    <source>
        <dbReference type="EMBL" id="QXF35449.1"/>
    </source>
</evidence>
<dbReference type="Pfam" id="PF00857">
    <property type="entry name" value="Isochorismatase"/>
    <property type="match status" value="1"/>
</dbReference>
<keyword evidence="3" id="KW-1185">Reference proteome</keyword>